<keyword evidence="3 8" id="KW-1003">Cell membrane</keyword>
<keyword evidence="6 9" id="KW-1133">Transmembrane helix</keyword>
<evidence type="ECO:0000256" key="6">
    <source>
        <dbReference type="ARBA" id="ARBA00022989"/>
    </source>
</evidence>
<organism evidence="11 12">
    <name type="scientific">Salipaludibacillus agaradhaerens</name>
    <name type="common">Bacillus agaradhaerens</name>
    <dbReference type="NCBI Taxonomy" id="76935"/>
    <lineage>
        <taxon>Bacteria</taxon>
        <taxon>Bacillati</taxon>
        <taxon>Bacillota</taxon>
        <taxon>Bacilli</taxon>
        <taxon>Bacillales</taxon>
        <taxon>Bacillaceae</taxon>
    </lineage>
</organism>
<evidence type="ECO:0000256" key="8">
    <source>
        <dbReference type="PIRNR" id="PIRNR006351"/>
    </source>
</evidence>
<keyword evidence="2 8" id="KW-0813">Transport</keyword>
<evidence type="ECO:0000313" key="11">
    <source>
        <dbReference type="EMBL" id="MCR6098049.1"/>
    </source>
</evidence>
<evidence type="ECO:0000256" key="3">
    <source>
        <dbReference type="ARBA" id="ARBA00022475"/>
    </source>
</evidence>
<dbReference type="PANTHER" id="PTHR33989">
    <property type="match status" value="1"/>
</dbReference>
<feature type="transmembrane region" description="Helical" evidence="9">
    <location>
        <begin position="173"/>
        <end position="193"/>
    </location>
</feature>
<keyword evidence="5 9" id="KW-0812">Transmembrane</keyword>
<keyword evidence="7 8" id="KW-0472">Membrane</keyword>
<feature type="domain" description="PTS EIIC type-3" evidence="10">
    <location>
        <begin position="6"/>
        <end position="405"/>
    </location>
</feature>
<feature type="transmembrane region" description="Helical" evidence="9">
    <location>
        <begin position="312"/>
        <end position="333"/>
    </location>
</feature>
<protein>
    <recommendedName>
        <fullName evidence="8">Permease IIC component</fullName>
    </recommendedName>
</protein>
<proteinExistence type="predicted"/>
<gene>
    <name evidence="11" type="ORF">HXA33_16035</name>
</gene>
<keyword evidence="12" id="KW-1185">Reference proteome</keyword>
<evidence type="ECO:0000259" key="10">
    <source>
        <dbReference type="PROSITE" id="PS51105"/>
    </source>
</evidence>
<dbReference type="Pfam" id="PF02378">
    <property type="entry name" value="PTS_EIIC"/>
    <property type="match status" value="1"/>
</dbReference>
<evidence type="ECO:0000256" key="7">
    <source>
        <dbReference type="ARBA" id="ARBA00023136"/>
    </source>
</evidence>
<dbReference type="EMBL" id="JABXYM010000001">
    <property type="protein sequence ID" value="MCR6098049.1"/>
    <property type="molecule type" value="Genomic_DNA"/>
</dbReference>
<dbReference type="NCBIfam" id="TIGR00410">
    <property type="entry name" value="lacE"/>
    <property type="match status" value="1"/>
</dbReference>
<comment type="subcellular location">
    <subcellularLocation>
        <location evidence="1">Cell membrane</location>
        <topology evidence="1">Multi-pass membrane protein</topology>
    </subcellularLocation>
</comment>
<dbReference type="PIRSF" id="PIRSF006351">
    <property type="entry name" value="PTS_EIIC-Cellobiose"/>
    <property type="match status" value="1"/>
</dbReference>
<evidence type="ECO:0000256" key="5">
    <source>
        <dbReference type="ARBA" id="ARBA00022692"/>
    </source>
</evidence>
<evidence type="ECO:0000256" key="2">
    <source>
        <dbReference type="ARBA" id="ARBA00022448"/>
    </source>
</evidence>
<evidence type="ECO:0000256" key="9">
    <source>
        <dbReference type="SAM" id="Phobius"/>
    </source>
</evidence>
<keyword evidence="4 8" id="KW-0762">Sugar transport</keyword>
<name>A0A9Q4B492_SALAG</name>
<evidence type="ECO:0000256" key="4">
    <source>
        <dbReference type="ARBA" id="ARBA00022597"/>
    </source>
</evidence>
<dbReference type="Proteomes" id="UP001057753">
    <property type="component" value="Unassembled WGS sequence"/>
</dbReference>
<feature type="transmembrane region" description="Helical" evidence="9">
    <location>
        <begin position="339"/>
        <end position="363"/>
    </location>
</feature>
<feature type="transmembrane region" description="Helical" evidence="9">
    <location>
        <begin position="272"/>
        <end position="300"/>
    </location>
</feature>
<reference evidence="11" key="1">
    <citation type="submission" date="2020-06" db="EMBL/GenBank/DDBJ databases">
        <title>Insight into the genomes of haloalkaliphilic bacilli from Kenyan soda lakes.</title>
        <authorList>
            <person name="Mwirichia R."/>
            <person name="Villamizar G.C."/>
            <person name="Poehlein A."/>
            <person name="Mugweru J."/>
            <person name="Kipnyargis A."/>
            <person name="Kiplimo D."/>
            <person name="Orwa P."/>
            <person name="Daniel R."/>
        </authorList>
    </citation>
    <scope>NUCLEOTIDE SEQUENCE</scope>
    <source>
        <strain evidence="11">B1096_S55</strain>
    </source>
</reference>
<dbReference type="PROSITE" id="PS51105">
    <property type="entry name" value="PTS_EIIC_TYPE_3"/>
    <property type="match status" value="1"/>
</dbReference>
<feature type="transmembrane region" description="Helical" evidence="9">
    <location>
        <begin position="71"/>
        <end position="88"/>
    </location>
</feature>
<dbReference type="InterPro" id="IPR051088">
    <property type="entry name" value="PTS_Sugar-EIIC/EIIB"/>
</dbReference>
<evidence type="ECO:0000256" key="1">
    <source>
        <dbReference type="ARBA" id="ARBA00004651"/>
    </source>
</evidence>
<feature type="transmembrane region" description="Helical" evidence="9">
    <location>
        <begin position="233"/>
        <end position="252"/>
    </location>
</feature>
<dbReference type="GO" id="GO:1901264">
    <property type="term" value="P:carbohydrate derivative transport"/>
    <property type="evidence" value="ECO:0007669"/>
    <property type="project" value="TreeGrafter"/>
</dbReference>
<feature type="transmembrane region" description="Helical" evidence="9">
    <location>
        <begin position="30"/>
        <end position="51"/>
    </location>
</feature>
<comment type="function">
    <text evidence="8">The phosphoenolpyruvate-dependent sugar phosphotransferase system (PTS), a major carbohydrate active -transport system, catalyzes the phosphorylation of incoming sugar substrates concomitant with their translocation across the cell membrane.</text>
</comment>
<dbReference type="InterPro" id="IPR004796">
    <property type="entry name" value="PTS_IIC_cello"/>
</dbReference>
<comment type="caution">
    <text evidence="11">The sequence shown here is derived from an EMBL/GenBank/DDBJ whole genome shotgun (WGS) entry which is preliminary data.</text>
</comment>
<dbReference type="RefSeq" id="WP_257822429.1">
    <property type="nucleotide sequence ID" value="NZ_JABXYM010000001.1"/>
</dbReference>
<dbReference type="GO" id="GO:0009401">
    <property type="term" value="P:phosphoenolpyruvate-dependent sugar phosphotransferase system"/>
    <property type="evidence" value="ECO:0007669"/>
    <property type="project" value="InterPro"/>
</dbReference>
<feature type="transmembrane region" description="Helical" evidence="9">
    <location>
        <begin position="205"/>
        <end position="226"/>
    </location>
</feature>
<dbReference type="PANTHER" id="PTHR33989:SF4">
    <property type="entry name" value="PTS SYSTEM N,N'-DIACETYLCHITOBIOSE-SPECIFIC EIIC COMPONENT"/>
    <property type="match status" value="1"/>
</dbReference>
<dbReference type="AlphaFoldDB" id="A0A9Q4B492"/>
<feature type="transmembrane region" description="Helical" evidence="9">
    <location>
        <begin position="375"/>
        <end position="403"/>
    </location>
</feature>
<sequence>MKTQELQMKLQETAGKISGNKYLKAISDGLLSTLPALIIGAFSTLLASMAIESYQEFITNTGLKDILQLPSIYTINIISIYAAFFIAYRLSVSFNKDGAPAGLISLISFLLLTPFTFMEDESRVLPFQFLGAQGLFVAIIVGLISARLYVFIVDRGITIKMPDGVPPTVSKTFAGLIPAILIVILFTIVNVIFANTNFGSAHDFIYSFVQAPLQNLGGGFWSLIILTLVVQVLWLLGIHGMLVILPIYYSIWMPLGVENLDALAAGEALPNIVNTGFFMTFVIAGGSGLTLSLCLLMAFWAKSKRYKTLGRLALPGSFFGINEPLIFGLPIVLNPYFAIPFIVGPLLGAIIPYAAMSAGLVPYVAGAHLPLGTPVIVSAFLQGGFILIVMQLINFIIAGLIYFPFFRAVDKKAYQEEQQSQGNTKEEVQA</sequence>
<feature type="transmembrane region" description="Helical" evidence="9">
    <location>
        <begin position="130"/>
        <end position="152"/>
    </location>
</feature>
<dbReference type="InterPro" id="IPR003352">
    <property type="entry name" value="PTS_EIIC"/>
</dbReference>
<accession>A0A9Q4B492</accession>
<dbReference type="InterPro" id="IPR004501">
    <property type="entry name" value="PTS_EIIC_3"/>
</dbReference>
<dbReference type="GO" id="GO:0008982">
    <property type="term" value="F:protein-N(PI)-phosphohistidine-sugar phosphotransferase activity"/>
    <property type="evidence" value="ECO:0007669"/>
    <property type="project" value="UniProtKB-UniRule"/>
</dbReference>
<dbReference type="GO" id="GO:0005886">
    <property type="term" value="C:plasma membrane"/>
    <property type="evidence" value="ECO:0007669"/>
    <property type="project" value="UniProtKB-SubCell"/>
</dbReference>
<evidence type="ECO:0000313" key="12">
    <source>
        <dbReference type="Proteomes" id="UP001057753"/>
    </source>
</evidence>
<feature type="transmembrane region" description="Helical" evidence="9">
    <location>
        <begin position="100"/>
        <end position="118"/>
    </location>
</feature>